<dbReference type="SUPFAM" id="SSF55031">
    <property type="entry name" value="Bacterial exopeptidase dimerisation domain"/>
    <property type="match status" value="1"/>
</dbReference>
<dbReference type="Pfam" id="PF01546">
    <property type="entry name" value="Peptidase_M20"/>
    <property type="match status" value="1"/>
</dbReference>
<sequence length="425" mass="43524">MTQPAALADLDRSALVAAAQDSLPQMLADIERVISIETPSDDQEAVARGAADFAALIEERLGVAPESLVIDGTTHLRLRFGDGPARVVLVNHQDTVWPHGTLERLPFSTEDGILRGPGSFDMLTGAIMSVWATRLLLAAAGVPVPDTESTTTASGAGAAATGGASADAGASGPVPSPAEALAGLSILVTGDEEIGSVTSSDLIRAEAKEARAVFVMEASADGALKLSRKGTSMYTILVHGKAAHAGLEPEKGIHAGLELVHQMQVVAGLADPAEQTTVTPTKFSGGTTTNTVPALGQFDVDVRALTAEEQQRVDDAIRGLTPSIDGTRIEVRGGINRPPFEKEMSAALFDRAVALAAEIGIEEPRGVPVGGASDGNFTAGDGVPTLDGLGAVGDGAHAEHEHAIIEHIPPRTALLAALVADGLTD</sequence>
<gene>
    <name evidence="5" type="ORF">GCM10023167_02820</name>
</gene>
<dbReference type="RefSeq" id="WP_345029256.1">
    <property type="nucleotide sequence ID" value="NZ_BAABGL010000002.1"/>
</dbReference>
<protein>
    <submittedName>
        <fullName evidence="5">M20 family metallopeptidase</fullName>
    </submittedName>
</protein>
<dbReference type="SUPFAM" id="SSF53187">
    <property type="entry name" value="Zn-dependent exopeptidases"/>
    <property type="match status" value="2"/>
</dbReference>
<dbReference type="InterPro" id="IPR011650">
    <property type="entry name" value="Peptidase_M20_dimer"/>
</dbReference>
<reference evidence="6" key="1">
    <citation type="journal article" date="2019" name="Int. J. Syst. Evol. Microbiol.">
        <title>The Global Catalogue of Microorganisms (GCM) 10K type strain sequencing project: providing services to taxonomists for standard genome sequencing and annotation.</title>
        <authorList>
            <consortium name="The Broad Institute Genomics Platform"/>
            <consortium name="The Broad Institute Genome Sequencing Center for Infectious Disease"/>
            <person name="Wu L."/>
            <person name="Ma J."/>
        </authorList>
    </citation>
    <scope>NUCLEOTIDE SEQUENCE [LARGE SCALE GENOMIC DNA]</scope>
    <source>
        <strain evidence="6">JCM 17808</strain>
    </source>
</reference>
<dbReference type="InterPro" id="IPR002933">
    <property type="entry name" value="Peptidase_M20"/>
</dbReference>
<dbReference type="Gene3D" id="3.30.70.360">
    <property type="match status" value="1"/>
</dbReference>
<feature type="compositionally biased region" description="Low complexity" evidence="3">
    <location>
        <begin position="149"/>
        <end position="172"/>
    </location>
</feature>
<dbReference type="PANTHER" id="PTHR43808">
    <property type="entry name" value="ACETYLORNITHINE DEACETYLASE"/>
    <property type="match status" value="1"/>
</dbReference>
<dbReference type="PIRSF" id="PIRSF037238">
    <property type="entry name" value="Carboxypeptidase_G2"/>
    <property type="match status" value="1"/>
</dbReference>
<dbReference type="Proteomes" id="UP001500642">
    <property type="component" value="Unassembled WGS sequence"/>
</dbReference>
<dbReference type="PANTHER" id="PTHR43808:SF9">
    <property type="entry name" value="BLL0789 PROTEIN"/>
    <property type="match status" value="1"/>
</dbReference>
<dbReference type="InterPro" id="IPR036264">
    <property type="entry name" value="Bact_exopeptidase_dim_dom"/>
</dbReference>
<proteinExistence type="predicted"/>
<organism evidence="5 6">
    <name type="scientific">Brevibacterium pityocampae</name>
    <dbReference type="NCBI Taxonomy" id="506594"/>
    <lineage>
        <taxon>Bacteria</taxon>
        <taxon>Bacillati</taxon>
        <taxon>Actinomycetota</taxon>
        <taxon>Actinomycetes</taxon>
        <taxon>Micrococcales</taxon>
        <taxon>Brevibacteriaceae</taxon>
        <taxon>Brevibacterium</taxon>
    </lineage>
</organism>
<dbReference type="InterPro" id="IPR017150">
    <property type="entry name" value="Pept_M20_glutamate_carboxypep"/>
</dbReference>
<keyword evidence="1" id="KW-0479">Metal-binding</keyword>
<evidence type="ECO:0000313" key="6">
    <source>
        <dbReference type="Proteomes" id="UP001500642"/>
    </source>
</evidence>
<dbReference type="EMBL" id="BAABGL010000002">
    <property type="protein sequence ID" value="GAA4383364.1"/>
    <property type="molecule type" value="Genomic_DNA"/>
</dbReference>
<evidence type="ECO:0000259" key="4">
    <source>
        <dbReference type="Pfam" id="PF07687"/>
    </source>
</evidence>
<evidence type="ECO:0000313" key="5">
    <source>
        <dbReference type="EMBL" id="GAA4383364.1"/>
    </source>
</evidence>
<dbReference type="Gene3D" id="3.40.630.10">
    <property type="entry name" value="Zn peptidases"/>
    <property type="match status" value="2"/>
</dbReference>
<keyword evidence="6" id="KW-1185">Reference proteome</keyword>
<accession>A0ABP8J1P7</accession>
<evidence type="ECO:0000256" key="1">
    <source>
        <dbReference type="ARBA" id="ARBA00022723"/>
    </source>
</evidence>
<dbReference type="InterPro" id="IPR050072">
    <property type="entry name" value="Peptidase_M20A"/>
</dbReference>
<keyword evidence="2" id="KW-0378">Hydrolase</keyword>
<name>A0ABP8J1P7_9MICO</name>
<feature type="domain" description="Peptidase M20 dimerisation" evidence="4">
    <location>
        <begin position="227"/>
        <end position="318"/>
    </location>
</feature>
<feature type="region of interest" description="Disordered" evidence="3">
    <location>
        <begin position="146"/>
        <end position="174"/>
    </location>
</feature>
<evidence type="ECO:0000256" key="2">
    <source>
        <dbReference type="ARBA" id="ARBA00022801"/>
    </source>
</evidence>
<dbReference type="CDD" id="cd03885">
    <property type="entry name" value="M20_CPDG2"/>
    <property type="match status" value="1"/>
</dbReference>
<evidence type="ECO:0000256" key="3">
    <source>
        <dbReference type="SAM" id="MobiDB-lite"/>
    </source>
</evidence>
<comment type="caution">
    <text evidence="5">The sequence shown here is derived from an EMBL/GenBank/DDBJ whole genome shotgun (WGS) entry which is preliminary data.</text>
</comment>
<dbReference type="Pfam" id="PF07687">
    <property type="entry name" value="M20_dimer"/>
    <property type="match status" value="1"/>
</dbReference>